<dbReference type="InParanoid" id="A0A1S0TW95"/>
<reference evidence="2" key="1">
    <citation type="submission" date="2012-04" db="EMBL/GenBank/DDBJ databases">
        <title>The Genome Sequence of Loa loa.</title>
        <authorList>
            <consortium name="The Broad Institute Genome Sequencing Platform"/>
            <consortium name="Broad Institute Genome Sequencing Center for Infectious Disease"/>
            <person name="Nutman T.B."/>
            <person name="Fink D.L."/>
            <person name="Russ C."/>
            <person name="Young S."/>
            <person name="Zeng Q."/>
            <person name="Gargeya S."/>
            <person name="Alvarado L."/>
            <person name="Berlin A."/>
            <person name="Chapman S.B."/>
            <person name="Chen Z."/>
            <person name="Freedman E."/>
            <person name="Gellesch M."/>
            <person name="Goldberg J."/>
            <person name="Griggs A."/>
            <person name="Gujja S."/>
            <person name="Heilman E.R."/>
            <person name="Heiman D."/>
            <person name="Howarth C."/>
            <person name="Mehta T."/>
            <person name="Neiman D."/>
            <person name="Pearson M."/>
            <person name="Roberts A."/>
            <person name="Saif S."/>
            <person name="Shea T."/>
            <person name="Shenoy N."/>
            <person name="Sisk P."/>
            <person name="Stolte C."/>
            <person name="Sykes S."/>
            <person name="White J."/>
            <person name="Yandava C."/>
            <person name="Haas B."/>
            <person name="Henn M.R."/>
            <person name="Nusbaum C."/>
            <person name="Birren B."/>
        </authorList>
    </citation>
    <scope>NUCLEOTIDE SEQUENCE [LARGE SCALE GENOMIC DNA]</scope>
</reference>
<dbReference type="EMBL" id="JH712490">
    <property type="protein sequence ID" value="EFO21264.1"/>
    <property type="molecule type" value="Genomic_DNA"/>
</dbReference>
<dbReference type="CTD" id="9944642"/>
<accession>A0A1S0TW95</accession>
<dbReference type="KEGG" id="loa:LOAG_07221"/>
<evidence type="ECO:0000256" key="1">
    <source>
        <dbReference type="SAM" id="MobiDB-lite"/>
    </source>
</evidence>
<feature type="compositionally biased region" description="Basic and acidic residues" evidence="1">
    <location>
        <begin position="110"/>
        <end position="136"/>
    </location>
</feature>
<dbReference type="GeneID" id="9944642"/>
<feature type="region of interest" description="Disordered" evidence="1">
    <location>
        <begin position="62"/>
        <end position="136"/>
    </location>
</feature>
<feature type="compositionally biased region" description="Polar residues" evidence="1">
    <location>
        <begin position="1"/>
        <end position="15"/>
    </location>
</feature>
<gene>
    <name evidence="2" type="ORF">LOAG_07221</name>
</gene>
<dbReference type="AlphaFoldDB" id="A0A1S0TW95"/>
<evidence type="ECO:0000313" key="2">
    <source>
        <dbReference type="EMBL" id="EFO21264.1"/>
    </source>
</evidence>
<name>A0A1S0TW95_LOALO</name>
<dbReference type="RefSeq" id="XP_003142803.1">
    <property type="nucleotide sequence ID" value="XM_003142755.1"/>
</dbReference>
<sequence length="157" mass="17584">MKQADNTATLASYKSPSEMGMKRQSERTTGTVLSEVTLNIGSAQDYGNFSVRKSNVQDIGDTMERGNVISSRSEKPDELENLSEVRGKSQVEVRETHADRSNSRNVTPIQEERTSMKEYCRDESRDLSGEAKKAVDVNRSLSKIGRKRIFETDGKFA</sequence>
<dbReference type="OrthoDB" id="10625100at2759"/>
<organism evidence="2">
    <name type="scientific">Loa loa</name>
    <name type="common">Eye worm</name>
    <name type="synonym">Filaria loa</name>
    <dbReference type="NCBI Taxonomy" id="7209"/>
    <lineage>
        <taxon>Eukaryota</taxon>
        <taxon>Metazoa</taxon>
        <taxon>Ecdysozoa</taxon>
        <taxon>Nematoda</taxon>
        <taxon>Chromadorea</taxon>
        <taxon>Rhabditida</taxon>
        <taxon>Spirurina</taxon>
        <taxon>Spiruromorpha</taxon>
        <taxon>Filarioidea</taxon>
        <taxon>Onchocercidae</taxon>
        <taxon>Loa</taxon>
    </lineage>
</organism>
<feature type="region of interest" description="Disordered" evidence="1">
    <location>
        <begin position="1"/>
        <end position="29"/>
    </location>
</feature>
<proteinExistence type="predicted"/>
<feature type="compositionally biased region" description="Basic and acidic residues" evidence="1">
    <location>
        <begin position="72"/>
        <end position="102"/>
    </location>
</feature>
<protein>
    <submittedName>
        <fullName evidence="2">Uncharacterized protein</fullName>
    </submittedName>
</protein>